<dbReference type="Gene3D" id="3.40.50.12660">
    <property type="match status" value="1"/>
</dbReference>
<dbReference type="Proteomes" id="UP001150266">
    <property type="component" value="Unassembled WGS sequence"/>
</dbReference>
<gene>
    <name evidence="1" type="ORF">J3R30DRAFT_1186612</name>
</gene>
<dbReference type="AlphaFoldDB" id="A0A9W9DH78"/>
<keyword evidence="2" id="KW-1185">Reference proteome</keyword>
<evidence type="ECO:0000313" key="2">
    <source>
        <dbReference type="Proteomes" id="UP001150266"/>
    </source>
</evidence>
<reference evidence="1" key="1">
    <citation type="submission" date="2022-08" db="EMBL/GenBank/DDBJ databases">
        <title>A Global Phylogenomic Analysis of the Shiitake Genus Lentinula.</title>
        <authorList>
            <consortium name="DOE Joint Genome Institute"/>
            <person name="Sierra-Patev S."/>
            <person name="Min B."/>
            <person name="Naranjo-Ortiz M."/>
            <person name="Looney B."/>
            <person name="Konkel Z."/>
            <person name="Slot J.C."/>
            <person name="Sakamoto Y."/>
            <person name="Steenwyk J.L."/>
            <person name="Rokas A."/>
            <person name="Carro J."/>
            <person name="Camarero S."/>
            <person name="Ferreira P."/>
            <person name="Molpeceres G."/>
            <person name="Ruiz-Duenas F.J."/>
            <person name="Serrano A."/>
            <person name="Henrissat B."/>
            <person name="Drula E."/>
            <person name="Hughes K.W."/>
            <person name="Mata J.L."/>
            <person name="Ishikawa N.K."/>
            <person name="Vargas-Isla R."/>
            <person name="Ushijima S."/>
            <person name="Smith C.A."/>
            <person name="Ahrendt S."/>
            <person name="Andreopoulos W."/>
            <person name="He G."/>
            <person name="Labutti K."/>
            <person name="Lipzen A."/>
            <person name="Ng V."/>
            <person name="Riley R."/>
            <person name="Sandor L."/>
            <person name="Barry K."/>
            <person name="Martinez A.T."/>
            <person name="Xiao Y."/>
            <person name="Gibbons J.G."/>
            <person name="Terashima K."/>
            <person name="Grigoriev I.V."/>
            <person name="Hibbett D.S."/>
        </authorList>
    </citation>
    <scope>NUCLEOTIDE SEQUENCE</scope>
    <source>
        <strain evidence="1">JLM2183</strain>
    </source>
</reference>
<name>A0A9W9DH78_9AGAR</name>
<sequence>MSWAYCEVMKRNPKQSYKQILREVYNMTYPRYHQTPQLGSSHKIVCSFVLL</sequence>
<dbReference type="OrthoDB" id="3223806at2759"/>
<accession>A0A9W9DH78</accession>
<comment type="caution">
    <text evidence="1">The sequence shown here is derived from an EMBL/GenBank/DDBJ whole genome shotgun (WGS) entry which is preliminary data.</text>
</comment>
<proteinExistence type="predicted"/>
<protein>
    <submittedName>
        <fullName evidence="1">Uncharacterized protein</fullName>
    </submittedName>
</protein>
<evidence type="ECO:0000313" key="1">
    <source>
        <dbReference type="EMBL" id="KAJ4470545.1"/>
    </source>
</evidence>
<dbReference type="EMBL" id="JAOTPV010000025">
    <property type="protein sequence ID" value="KAJ4470545.1"/>
    <property type="molecule type" value="Genomic_DNA"/>
</dbReference>
<organism evidence="1 2">
    <name type="scientific">Lentinula aciculospora</name>
    <dbReference type="NCBI Taxonomy" id="153920"/>
    <lineage>
        <taxon>Eukaryota</taxon>
        <taxon>Fungi</taxon>
        <taxon>Dikarya</taxon>
        <taxon>Basidiomycota</taxon>
        <taxon>Agaricomycotina</taxon>
        <taxon>Agaricomycetes</taxon>
        <taxon>Agaricomycetidae</taxon>
        <taxon>Agaricales</taxon>
        <taxon>Marasmiineae</taxon>
        <taxon>Omphalotaceae</taxon>
        <taxon>Lentinula</taxon>
    </lineage>
</organism>